<feature type="region of interest" description="Disordered" evidence="1">
    <location>
        <begin position="44"/>
        <end position="77"/>
    </location>
</feature>
<accession>A0A5B7DZG8</accession>
<dbReference type="AlphaFoldDB" id="A0A5B7DZG8"/>
<gene>
    <name evidence="2" type="ORF">E2C01_019480</name>
</gene>
<keyword evidence="3" id="KW-1185">Reference proteome</keyword>
<name>A0A5B7DZG8_PORTR</name>
<reference evidence="2 3" key="1">
    <citation type="submission" date="2019-05" db="EMBL/GenBank/DDBJ databases">
        <title>Another draft genome of Portunus trituberculatus and its Hox gene families provides insights of decapod evolution.</title>
        <authorList>
            <person name="Jeong J.-H."/>
            <person name="Song I."/>
            <person name="Kim S."/>
            <person name="Choi T."/>
            <person name="Kim D."/>
            <person name="Ryu S."/>
            <person name="Kim W."/>
        </authorList>
    </citation>
    <scope>NUCLEOTIDE SEQUENCE [LARGE SCALE GENOMIC DNA]</scope>
    <source>
        <tissue evidence="2">Muscle</tissue>
    </source>
</reference>
<dbReference type="EMBL" id="VSRR010001588">
    <property type="protein sequence ID" value="MPC26346.1"/>
    <property type="molecule type" value="Genomic_DNA"/>
</dbReference>
<protein>
    <submittedName>
        <fullName evidence="2">Uncharacterized protein</fullName>
    </submittedName>
</protein>
<sequence>MEPMVTTCWTVSSRPPQTSSKFTARGFKDILTLCQGKDATQRLHTYPSVPTPVRGATPPTPGMKGEAGTPSLCPPFRPGHLEARPGPDTRGRQCTVMGRFSVLAVLACPADRPATADPGLACLPWPAPSCPHWPLAPLCLPLTPPAGSPTHAHLVPATQYLDQLQISRKIHVNNPLWPVLLASLCH</sequence>
<evidence type="ECO:0000256" key="1">
    <source>
        <dbReference type="SAM" id="MobiDB-lite"/>
    </source>
</evidence>
<proteinExistence type="predicted"/>
<comment type="caution">
    <text evidence="2">The sequence shown here is derived from an EMBL/GenBank/DDBJ whole genome shotgun (WGS) entry which is preliminary data.</text>
</comment>
<evidence type="ECO:0000313" key="3">
    <source>
        <dbReference type="Proteomes" id="UP000324222"/>
    </source>
</evidence>
<dbReference type="Proteomes" id="UP000324222">
    <property type="component" value="Unassembled WGS sequence"/>
</dbReference>
<evidence type="ECO:0000313" key="2">
    <source>
        <dbReference type="EMBL" id="MPC26346.1"/>
    </source>
</evidence>
<organism evidence="2 3">
    <name type="scientific">Portunus trituberculatus</name>
    <name type="common">Swimming crab</name>
    <name type="synonym">Neptunus trituberculatus</name>
    <dbReference type="NCBI Taxonomy" id="210409"/>
    <lineage>
        <taxon>Eukaryota</taxon>
        <taxon>Metazoa</taxon>
        <taxon>Ecdysozoa</taxon>
        <taxon>Arthropoda</taxon>
        <taxon>Crustacea</taxon>
        <taxon>Multicrustacea</taxon>
        <taxon>Malacostraca</taxon>
        <taxon>Eumalacostraca</taxon>
        <taxon>Eucarida</taxon>
        <taxon>Decapoda</taxon>
        <taxon>Pleocyemata</taxon>
        <taxon>Brachyura</taxon>
        <taxon>Eubrachyura</taxon>
        <taxon>Portunoidea</taxon>
        <taxon>Portunidae</taxon>
        <taxon>Portuninae</taxon>
        <taxon>Portunus</taxon>
    </lineage>
</organism>